<dbReference type="GO" id="GO:0140359">
    <property type="term" value="F:ABC-type transporter activity"/>
    <property type="evidence" value="ECO:0007669"/>
    <property type="project" value="InterPro"/>
</dbReference>
<keyword evidence="4 5" id="KW-0472">Membrane</keyword>
<dbReference type="PANTHER" id="PTHR43077:SF5">
    <property type="entry name" value="PHAGE INFECTION PROTEIN"/>
    <property type="match status" value="1"/>
</dbReference>
<keyword evidence="8" id="KW-1185">Reference proteome</keyword>
<feature type="transmembrane region" description="Helical" evidence="5">
    <location>
        <begin position="15"/>
        <end position="36"/>
    </location>
</feature>
<evidence type="ECO:0000256" key="1">
    <source>
        <dbReference type="ARBA" id="ARBA00004141"/>
    </source>
</evidence>
<evidence type="ECO:0000259" key="6">
    <source>
        <dbReference type="Pfam" id="PF12698"/>
    </source>
</evidence>
<keyword evidence="2 5" id="KW-0812">Transmembrane</keyword>
<evidence type="ECO:0000313" key="8">
    <source>
        <dbReference type="Proteomes" id="UP000237319"/>
    </source>
</evidence>
<dbReference type="Gene3D" id="3.40.1710.10">
    <property type="entry name" value="abc type-2 transporter like domain"/>
    <property type="match status" value="1"/>
</dbReference>
<proteinExistence type="predicted"/>
<dbReference type="PANTHER" id="PTHR43077">
    <property type="entry name" value="TRANSPORT PERMEASE YVFS-RELATED"/>
    <property type="match status" value="1"/>
</dbReference>
<comment type="caution">
    <text evidence="7">The sequence shown here is derived from an EMBL/GenBank/DDBJ whole genome shotgun (WGS) entry which is preliminary data.</text>
</comment>
<name>A0A2S5D1E8_LYSSH</name>
<gene>
    <name evidence="7" type="ORF">LYSIN_01667</name>
</gene>
<dbReference type="InterPro" id="IPR051328">
    <property type="entry name" value="T7SS_ABC-Transporter"/>
</dbReference>
<feature type="transmembrane region" description="Helical" evidence="5">
    <location>
        <begin position="202"/>
        <end position="224"/>
    </location>
</feature>
<evidence type="ECO:0000256" key="2">
    <source>
        <dbReference type="ARBA" id="ARBA00022692"/>
    </source>
</evidence>
<feature type="transmembrane region" description="Helical" evidence="5">
    <location>
        <begin position="307"/>
        <end position="329"/>
    </location>
</feature>
<reference evidence="7 8" key="1">
    <citation type="submission" date="2017-11" db="EMBL/GenBank/DDBJ databases">
        <title>Genome sequence of Lysinibacillus sphaericus, a lignin-degrading bacteria isolated from municipal solid waste soil.</title>
        <authorList>
            <person name="Persinoti G.F."/>
            <person name="Paixao D.A."/>
            <person name="Bugg T.D."/>
            <person name="Squina F.M."/>
        </authorList>
    </citation>
    <scope>NUCLEOTIDE SEQUENCE [LARGE SCALE GENOMIC DNA]</scope>
    <source>
        <strain evidence="7 8">A1</strain>
    </source>
</reference>
<feature type="transmembrane region" description="Helical" evidence="5">
    <location>
        <begin position="277"/>
        <end position="301"/>
    </location>
</feature>
<evidence type="ECO:0000256" key="3">
    <source>
        <dbReference type="ARBA" id="ARBA00022989"/>
    </source>
</evidence>
<dbReference type="EMBL" id="PGLV01000001">
    <property type="protein sequence ID" value="POZ56884.1"/>
    <property type="molecule type" value="Genomic_DNA"/>
</dbReference>
<protein>
    <recommendedName>
        <fullName evidence="6">ABC-2 type transporter transmembrane domain-containing protein</fullName>
    </recommendedName>
</protein>
<dbReference type="Proteomes" id="UP000237319">
    <property type="component" value="Unassembled WGS sequence"/>
</dbReference>
<dbReference type="Pfam" id="PF12698">
    <property type="entry name" value="ABC2_membrane_3"/>
    <property type="match status" value="1"/>
</dbReference>
<evidence type="ECO:0000256" key="5">
    <source>
        <dbReference type="SAM" id="Phobius"/>
    </source>
</evidence>
<evidence type="ECO:0000313" key="7">
    <source>
        <dbReference type="EMBL" id="POZ56884.1"/>
    </source>
</evidence>
<dbReference type="RefSeq" id="WP_103976931.1">
    <property type="nucleotide sequence ID" value="NZ_PGLV01000001.1"/>
</dbReference>
<feature type="transmembrane region" description="Helical" evidence="5">
    <location>
        <begin position="367"/>
        <end position="385"/>
    </location>
</feature>
<feature type="transmembrane region" description="Helical" evidence="5">
    <location>
        <begin position="244"/>
        <end position="265"/>
    </location>
</feature>
<comment type="subcellular location">
    <subcellularLocation>
        <location evidence="1">Membrane</location>
        <topology evidence="1">Multi-pass membrane protein</topology>
    </subcellularLocation>
</comment>
<dbReference type="InterPro" id="IPR013525">
    <property type="entry name" value="ABC2_TM"/>
</dbReference>
<dbReference type="GO" id="GO:0016020">
    <property type="term" value="C:membrane"/>
    <property type="evidence" value="ECO:0007669"/>
    <property type="project" value="UniProtKB-SubCell"/>
</dbReference>
<dbReference type="AlphaFoldDB" id="A0A2S5D1E8"/>
<evidence type="ECO:0000256" key="4">
    <source>
        <dbReference type="ARBA" id="ARBA00023136"/>
    </source>
</evidence>
<feature type="domain" description="ABC-2 type transporter transmembrane" evidence="6">
    <location>
        <begin position="20"/>
        <end position="381"/>
    </location>
</feature>
<organism evidence="7 8">
    <name type="scientific">Lysinibacillus sphaericus</name>
    <name type="common">Bacillus sphaericus</name>
    <dbReference type="NCBI Taxonomy" id="1421"/>
    <lineage>
        <taxon>Bacteria</taxon>
        <taxon>Bacillati</taxon>
        <taxon>Bacillota</taxon>
        <taxon>Bacilli</taxon>
        <taxon>Bacillales</taxon>
        <taxon>Bacillaceae</taxon>
        <taxon>Lysinibacillus</taxon>
    </lineage>
</organism>
<accession>A0A2S5D1E8</accession>
<sequence length="395" mass="43752">MTKGLQALFKIRETYIGIVATVAFQLIFFSIWMTAYDGINDRTDNLTIGYISEDTAFGQEMIDGLKESLPFASKDYSSIDMAEKDLENRYIHMMIHIPADFTAQLKAGKDANIIYSINQANASLAKTMMEGVAKQTTNEINHQLYSVQQGEIVKAFSQQFSQLPIEQNTALLVQDTVTTTIMGVKDRIVESTIMKTNDVKEFAANFVPLMVIISSFVGAMVMIMQHQQAAQMLQDSVSKWSIFFARQLLNFAVAFILPLLTIGLMQLFAISSDESLITIYLFQGFMYWAFLCLAQVFVILFGNLGMVFNICALSLQLVTSGVLVPNALLSEFYHRLASLLPATYGADGYYTIIFGGNTESLISNSSALGMIIVVTLAIAIIAVALKKPKVLQLNN</sequence>
<keyword evidence="3 5" id="KW-1133">Transmembrane helix</keyword>